<dbReference type="Proteomes" id="UP000335636">
    <property type="component" value="Unassembled WGS sequence"/>
</dbReference>
<proteinExistence type="predicted"/>
<name>A0A5E4B1C4_MARMO</name>
<organism evidence="1 2">
    <name type="scientific">Marmota monax</name>
    <name type="common">Woodchuck</name>
    <dbReference type="NCBI Taxonomy" id="9995"/>
    <lineage>
        <taxon>Eukaryota</taxon>
        <taxon>Metazoa</taxon>
        <taxon>Chordata</taxon>
        <taxon>Craniata</taxon>
        <taxon>Vertebrata</taxon>
        <taxon>Euteleostomi</taxon>
        <taxon>Mammalia</taxon>
        <taxon>Eutheria</taxon>
        <taxon>Euarchontoglires</taxon>
        <taxon>Glires</taxon>
        <taxon>Rodentia</taxon>
        <taxon>Sciuromorpha</taxon>
        <taxon>Sciuridae</taxon>
        <taxon>Xerinae</taxon>
        <taxon>Marmotini</taxon>
        <taxon>Marmota</taxon>
    </lineage>
</organism>
<evidence type="ECO:0000313" key="1">
    <source>
        <dbReference type="EMBL" id="VTJ62856.1"/>
    </source>
</evidence>
<gene>
    <name evidence="1" type="ORF">MONAX_5E011287</name>
</gene>
<dbReference type="EMBL" id="CABDUW010000212">
    <property type="protein sequence ID" value="VTJ62856.1"/>
    <property type="molecule type" value="Genomic_DNA"/>
</dbReference>
<accession>A0A5E4B1C4</accession>
<sequence>MVPEAGLSKPGCHMLPMQPQVLPVTAKARAFSSCYPFSCTVMGTAPSQQNPSDDVTGLSLPTPVLYSLSGIIPSRRTVCKNMPSLCAFPGICWNQAQGMEKVGPQPHTHTYTQPDTIQSHGHRHLCIQQSYRHGPI</sequence>
<protein>
    <submittedName>
        <fullName evidence="1">Uncharacterized protein</fullName>
    </submittedName>
</protein>
<evidence type="ECO:0000313" key="2">
    <source>
        <dbReference type="Proteomes" id="UP000335636"/>
    </source>
</evidence>
<reference evidence="1" key="1">
    <citation type="submission" date="2019-04" db="EMBL/GenBank/DDBJ databases">
        <authorList>
            <person name="Alioto T."/>
            <person name="Alioto T."/>
        </authorList>
    </citation>
    <scope>NUCLEOTIDE SEQUENCE [LARGE SCALE GENOMIC DNA]</scope>
</reference>
<keyword evidence="2" id="KW-1185">Reference proteome</keyword>
<comment type="caution">
    <text evidence="1">The sequence shown here is derived from an EMBL/GenBank/DDBJ whole genome shotgun (WGS) entry which is preliminary data.</text>
</comment>
<dbReference type="AlphaFoldDB" id="A0A5E4B1C4"/>